<evidence type="ECO:0000313" key="3">
    <source>
        <dbReference type="Proteomes" id="UP000248795"/>
    </source>
</evidence>
<feature type="transmembrane region" description="Helical" evidence="1">
    <location>
        <begin position="73"/>
        <end position="94"/>
    </location>
</feature>
<feature type="transmembrane region" description="Helical" evidence="1">
    <location>
        <begin position="100"/>
        <end position="124"/>
    </location>
</feature>
<dbReference type="Proteomes" id="UP000248795">
    <property type="component" value="Unassembled WGS sequence"/>
</dbReference>
<dbReference type="EMBL" id="QKVK01000004">
    <property type="protein sequence ID" value="PZF76940.1"/>
    <property type="molecule type" value="Genomic_DNA"/>
</dbReference>
<evidence type="ECO:0000256" key="1">
    <source>
        <dbReference type="SAM" id="Phobius"/>
    </source>
</evidence>
<feature type="transmembrane region" description="Helical" evidence="1">
    <location>
        <begin position="45"/>
        <end position="61"/>
    </location>
</feature>
<name>A0A2W2AWE2_9HYPH</name>
<sequence>MKYIIAFPALAIVIAAYLLMASGGDMMIDGDAYSMTLASGAEMTLRGGDIFVIAGLVALFLEMLKAARPGRAAVIDHILSVATFVVALVCFLLVDTAGTATFFILTLMTLVDVIAGFVVSLFSARRDFAIESDR</sequence>
<keyword evidence="1" id="KW-0472">Membrane</keyword>
<dbReference type="AlphaFoldDB" id="A0A2W2AWE2"/>
<dbReference type="RefSeq" id="WP_111198517.1">
    <property type="nucleotide sequence ID" value="NZ_QKVK01000004.1"/>
</dbReference>
<organism evidence="2 3">
    <name type="scientific">Aestuariivirga litoralis</name>
    <dbReference type="NCBI Taxonomy" id="2650924"/>
    <lineage>
        <taxon>Bacteria</taxon>
        <taxon>Pseudomonadati</taxon>
        <taxon>Pseudomonadota</taxon>
        <taxon>Alphaproteobacteria</taxon>
        <taxon>Hyphomicrobiales</taxon>
        <taxon>Aestuariivirgaceae</taxon>
        <taxon>Aestuariivirga</taxon>
    </lineage>
</organism>
<proteinExistence type="predicted"/>
<evidence type="ECO:0000313" key="2">
    <source>
        <dbReference type="EMBL" id="PZF76940.1"/>
    </source>
</evidence>
<keyword evidence="1" id="KW-1133">Transmembrane helix</keyword>
<reference evidence="3" key="1">
    <citation type="submission" date="2018-06" db="EMBL/GenBank/DDBJ databases">
        <title>Aestuariibacter litoralis strain KCTC 52945T.</title>
        <authorList>
            <person name="Li X."/>
            <person name="Salam N."/>
            <person name="Li J.-L."/>
            <person name="Chen Y.-M."/>
            <person name="Yang Z.-W."/>
            <person name="Zhang L.-Y."/>
            <person name="Han M.-X."/>
            <person name="Xiao M."/>
            <person name="Li W.-J."/>
        </authorList>
    </citation>
    <scope>NUCLEOTIDE SEQUENCE [LARGE SCALE GENOMIC DNA]</scope>
    <source>
        <strain evidence="3">KCTC 52945</strain>
    </source>
</reference>
<comment type="caution">
    <text evidence="2">The sequence shown here is derived from an EMBL/GenBank/DDBJ whole genome shotgun (WGS) entry which is preliminary data.</text>
</comment>
<keyword evidence="1" id="KW-0812">Transmembrane</keyword>
<protein>
    <submittedName>
        <fullName evidence="2">Uncharacterized protein</fullName>
    </submittedName>
</protein>
<accession>A0A2W2AWE2</accession>
<keyword evidence="3" id="KW-1185">Reference proteome</keyword>
<gene>
    <name evidence="2" type="ORF">DK847_10805</name>
</gene>